<accession>A0A8K0TIK6</accession>
<feature type="compositionally biased region" description="Polar residues" evidence="1">
    <location>
        <begin position="402"/>
        <end position="412"/>
    </location>
</feature>
<gene>
    <name evidence="3" type="ORF">B0T11DRAFT_50117</name>
</gene>
<organism evidence="3 4">
    <name type="scientific">Plectosphaerella cucumerina</name>
    <dbReference type="NCBI Taxonomy" id="40658"/>
    <lineage>
        <taxon>Eukaryota</taxon>
        <taxon>Fungi</taxon>
        <taxon>Dikarya</taxon>
        <taxon>Ascomycota</taxon>
        <taxon>Pezizomycotina</taxon>
        <taxon>Sordariomycetes</taxon>
        <taxon>Hypocreomycetidae</taxon>
        <taxon>Glomerellales</taxon>
        <taxon>Plectosphaerellaceae</taxon>
        <taxon>Plectosphaerella</taxon>
    </lineage>
</organism>
<keyword evidence="2" id="KW-0732">Signal</keyword>
<dbReference type="Proteomes" id="UP000813385">
    <property type="component" value="Unassembled WGS sequence"/>
</dbReference>
<proteinExistence type="predicted"/>
<dbReference type="AlphaFoldDB" id="A0A8K0TIK6"/>
<name>A0A8K0TIK6_9PEZI</name>
<feature type="compositionally biased region" description="Pro residues" evidence="1">
    <location>
        <begin position="442"/>
        <end position="457"/>
    </location>
</feature>
<evidence type="ECO:0000313" key="3">
    <source>
        <dbReference type="EMBL" id="KAH7367073.1"/>
    </source>
</evidence>
<reference evidence="3" key="1">
    <citation type="journal article" date="2021" name="Nat. Commun.">
        <title>Genetic determinants of endophytism in the Arabidopsis root mycobiome.</title>
        <authorList>
            <person name="Mesny F."/>
            <person name="Miyauchi S."/>
            <person name="Thiergart T."/>
            <person name="Pickel B."/>
            <person name="Atanasova L."/>
            <person name="Karlsson M."/>
            <person name="Huettel B."/>
            <person name="Barry K.W."/>
            <person name="Haridas S."/>
            <person name="Chen C."/>
            <person name="Bauer D."/>
            <person name="Andreopoulos W."/>
            <person name="Pangilinan J."/>
            <person name="LaButti K."/>
            <person name="Riley R."/>
            <person name="Lipzen A."/>
            <person name="Clum A."/>
            <person name="Drula E."/>
            <person name="Henrissat B."/>
            <person name="Kohler A."/>
            <person name="Grigoriev I.V."/>
            <person name="Martin F.M."/>
            <person name="Hacquard S."/>
        </authorList>
    </citation>
    <scope>NUCLEOTIDE SEQUENCE</scope>
    <source>
        <strain evidence="3">MPI-CAGE-AT-0016</strain>
    </source>
</reference>
<feature type="chain" id="PRO_5035452023" evidence="2">
    <location>
        <begin position="22"/>
        <end position="545"/>
    </location>
</feature>
<evidence type="ECO:0000256" key="1">
    <source>
        <dbReference type="SAM" id="MobiDB-lite"/>
    </source>
</evidence>
<dbReference type="EMBL" id="JAGPXD010000002">
    <property type="protein sequence ID" value="KAH7367073.1"/>
    <property type="molecule type" value="Genomic_DNA"/>
</dbReference>
<feature type="region of interest" description="Disordered" evidence="1">
    <location>
        <begin position="398"/>
        <end position="461"/>
    </location>
</feature>
<feature type="compositionally biased region" description="Pro residues" evidence="1">
    <location>
        <begin position="414"/>
        <end position="428"/>
    </location>
</feature>
<evidence type="ECO:0000256" key="2">
    <source>
        <dbReference type="SAM" id="SignalP"/>
    </source>
</evidence>
<keyword evidence="4" id="KW-1185">Reference proteome</keyword>
<protein>
    <submittedName>
        <fullName evidence="3">Uncharacterized protein</fullName>
    </submittedName>
</protein>
<sequence length="545" mass="57793">MLSKTLAALGATWLLIQGVLAQDVPFTINGAFEGASATDNSYNSGGTVVVSGRSITVPKNLQVQFPAAFVGWKEFTDGSSAYSRYQMEVVGNVVDGTMRAAQVSISQFMLEGATGYVESLEFDGRIKIRGGPTLRINDPKEVYSAGYKAHPFFTADDANPSITAFSGFPMCVPRKADDEKCPQSNRPTLAGGKKQGTFRAPDALVMAPIVPGDYLEYSGIQGSNGEIIVYNMVVSNVQITTTGVPTYIRMEDAIIGVFTTNTGDQEIAQIRFIGVTSDSAANPIKIYAMDVDPCTGEVTDREIAATSMIAGSARNKFEYRVKATSESPKTREYRIVAGTGTRKTKNDILAGQYVMPVSEWIQPEATTPGLEPFPNDFRSFSFLTKGLGYDEDGNLWGPLSPFPQSGVTTNDPSKCPPFVPPGSQPPTDPGTGGGGGGGGGTTPPPTTPPPTTPPPATDPVDTVTMTTLTWASSQGGTLTVSCRSTNTDNTKVTMTLSYENRNGVTGGQAMTAQGNGVWNFNSRSIKEPTKVTCTSKLGGTVSRNR</sequence>
<comment type="caution">
    <text evidence="3">The sequence shown here is derived from an EMBL/GenBank/DDBJ whole genome shotgun (WGS) entry which is preliminary data.</text>
</comment>
<feature type="signal peptide" evidence="2">
    <location>
        <begin position="1"/>
        <end position="21"/>
    </location>
</feature>
<evidence type="ECO:0000313" key="4">
    <source>
        <dbReference type="Proteomes" id="UP000813385"/>
    </source>
</evidence>
<feature type="compositionally biased region" description="Gly residues" evidence="1">
    <location>
        <begin position="430"/>
        <end position="441"/>
    </location>
</feature>
<dbReference type="OrthoDB" id="2129641at2759"/>